<dbReference type="RefSeq" id="WP_193004084.1">
    <property type="nucleotide sequence ID" value="NZ_CP040449.1"/>
</dbReference>
<protein>
    <submittedName>
        <fullName evidence="1">Uncharacterized protein</fullName>
    </submittedName>
</protein>
<dbReference type="AlphaFoldDB" id="A0A5J6WU16"/>
<evidence type="ECO:0000313" key="2">
    <source>
        <dbReference type="Proteomes" id="UP000594034"/>
    </source>
</evidence>
<gene>
    <name evidence="1" type="ORF">FE240_08040</name>
</gene>
<dbReference type="EMBL" id="CP040449">
    <property type="protein sequence ID" value="QFI54646.1"/>
    <property type="molecule type" value="Genomic_DNA"/>
</dbReference>
<evidence type="ECO:0000313" key="1">
    <source>
        <dbReference type="EMBL" id="QFI54646.1"/>
    </source>
</evidence>
<proteinExistence type="predicted"/>
<sequence length="263" mass="29180">MLIWWLGLTAVNISGYMPLAEQTWVALDPAWYPLSRPLPELFVAWHGNQYPVLERERRQGRWQVLFPARLTPPFALFEGSPTLSKVYQARLKRIDELAYGISSTQAAREVGISMGTVPSLASADDEVVPAWAGIAISHELAGRRLPWLVESGVRWPPVSDFSHVPAPSVASASVQGLAAEPEACHKVGSGETLWRIASKLARDRNGDTYVYMLALHDENRARLGKRGQVISGSTLRCPREAILARYGAMEQEERQALLATIER</sequence>
<accession>A0A5J6WU16</accession>
<reference evidence="1 2" key="1">
    <citation type="submission" date="2019-05" db="EMBL/GenBank/DDBJ databases">
        <title>OXA-830, a novel chromosomally encoded expanded-spectrum class D beta-lactamase in Aeromonas simiae.</title>
        <authorList>
            <person name="Zhou W."/>
            <person name="Chen Q."/>
        </authorList>
    </citation>
    <scope>NUCLEOTIDE SEQUENCE [LARGE SCALE GENOMIC DNA]</scope>
    <source>
        <strain evidence="1 2">A6</strain>
    </source>
</reference>
<dbReference type="KEGG" id="asim:FE240_08040"/>
<organism evidence="1 2">
    <name type="scientific">Aeromonas simiae</name>
    <dbReference type="NCBI Taxonomy" id="218936"/>
    <lineage>
        <taxon>Bacteria</taxon>
        <taxon>Pseudomonadati</taxon>
        <taxon>Pseudomonadota</taxon>
        <taxon>Gammaproteobacteria</taxon>
        <taxon>Aeromonadales</taxon>
        <taxon>Aeromonadaceae</taxon>
        <taxon>Aeromonas</taxon>
    </lineage>
</organism>
<name>A0A5J6WU16_9GAMM</name>
<dbReference type="Proteomes" id="UP000594034">
    <property type="component" value="Chromosome"/>
</dbReference>
<keyword evidence="2" id="KW-1185">Reference proteome</keyword>